<evidence type="ECO:0000313" key="2">
    <source>
        <dbReference type="Proteomes" id="UP001275315"/>
    </source>
</evidence>
<name>A0ABU5CPJ2_9BACI</name>
<reference evidence="1 2" key="1">
    <citation type="submission" date="2023-10" db="EMBL/GenBank/DDBJ databases">
        <title>Virgibacillus soli CC-YMP-6 genome.</title>
        <authorList>
            <person name="Miliotis G."/>
            <person name="Sengupta P."/>
            <person name="Hameed A."/>
            <person name="Chuvochina M."/>
            <person name="Mcdonagh F."/>
            <person name="Simpson A.C."/>
            <person name="Singh N.K."/>
            <person name="Rekha P.D."/>
            <person name="Raman K."/>
            <person name="Hugenholtz P."/>
            <person name="Venkateswaran K."/>
        </authorList>
    </citation>
    <scope>NUCLEOTIDE SEQUENCE [LARGE SCALE GENOMIC DNA]</scope>
    <source>
        <strain evidence="1 2">CC-YMP-6</strain>
    </source>
</reference>
<dbReference type="Proteomes" id="UP001275315">
    <property type="component" value="Unassembled WGS sequence"/>
</dbReference>
<dbReference type="Gene3D" id="1.10.3210.50">
    <property type="match status" value="1"/>
</dbReference>
<organism evidence="1 2">
    <name type="scientific">Paracerasibacillus soli</name>
    <dbReference type="NCBI Taxonomy" id="480284"/>
    <lineage>
        <taxon>Bacteria</taxon>
        <taxon>Bacillati</taxon>
        <taxon>Bacillota</taxon>
        <taxon>Bacilli</taxon>
        <taxon>Bacillales</taxon>
        <taxon>Bacillaceae</taxon>
        <taxon>Paracerasibacillus</taxon>
    </lineage>
</organism>
<comment type="caution">
    <text evidence="1">The sequence shown here is derived from an EMBL/GenBank/DDBJ whole genome shotgun (WGS) entry which is preliminary data.</text>
</comment>
<protein>
    <recommendedName>
        <fullName evidence="3">HD domain-containing protein</fullName>
    </recommendedName>
</protein>
<accession>A0ABU5CPJ2</accession>
<dbReference type="EMBL" id="JAWDIQ010000001">
    <property type="protein sequence ID" value="MDY0408274.1"/>
    <property type="molecule type" value="Genomic_DNA"/>
</dbReference>
<gene>
    <name evidence="1" type="ORF">RWD45_06485</name>
</gene>
<proteinExistence type="predicted"/>
<keyword evidence="2" id="KW-1185">Reference proteome</keyword>
<sequence length="131" mass="14959">MVKEELQQFLRTLSFTSIEINTILSIIDSVSFTKGKRIPDTLEGKIVQDADRLDAIGAIGIARTFAYGGAKGQRLYDSNETNNSSLRHFSDKLLKLRDVMHTRSARGIAEQRHAFMENYLKQFLSEWNFSE</sequence>
<dbReference type="PANTHER" id="PTHR33594">
    <property type="entry name" value="SUPERFAMILY HYDROLASE, PUTATIVE (AFU_ORTHOLOGUE AFUA_1G03035)-RELATED"/>
    <property type="match status" value="1"/>
</dbReference>
<dbReference type="SUPFAM" id="SSF109604">
    <property type="entry name" value="HD-domain/PDEase-like"/>
    <property type="match status" value="1"/>
</dbReference>
<evidence type="ECO:0000313" key="1">
    <source>
        <dbReference type="EMBL" id="MDY0408274.1"/>
    </source>
</evidence>
<evidence type="ECO:0008006" key="3">
    <source>
        <dbReference type="Google" id="ProtNLM"/>
    </source>
</evidence>
<dbReference type="PANTHER" id="PTHR33594:SF1">
    <property type="entry name" value="HD_PDEASE DOMAIN-CONTAINING PROTEIN"/>
    <property type="match status" value="1"/>
</dbReference>